<dbReference type="Pfam" id="PF12799">
    <property type="entry name" value="LRR_4"/>
    <property type="match status" value="1"/>
</dbReference>
<feature type="compositionally biased region" description="Basic and acidic residues" evidence="7">
    <location>
        <begin position="25"/>
        <end position="34"/>
    </location>
</feature>
<protein>
    <recommendedName>
        <fullName evidence="10">U2A'/phosphoprotein 32 family A C-terminal domain-containing protein</fullName>
    </recommendedName>
</protein>
<sequence length="394" mass="45040">MPQQPQGRDPRASAASAHAGASSRDASDASADDKSDTDDEHASMLTLDADSHGANDVDPDAQIEALDDDIIFGVTATSLLSENERAVKLTMQLIRESVYSASVLEPKRDDEEDEDDDKRKQYDEQETMEQKKARLMKQFTPELEEEQEIEALLQKKILRLDWLNIGRIENLDAFTHIQELYLQHNLIEVIENLDDHHELTFLALGGNRIEKVEGLRHLTNLKFLDLSNNCIEDFDICEFPESLMILRLAGNPFIRHMPSLRTIFNIVGPAFVFFNCVLSTNSTMLTASAKKRELLAQRSEEDIILQEFDLTAYEEQRAQRMENWEKQLKDLETRKAELEFDPLVLGTSKHSRTLERARAGTKTAIAESVSHFQQMERQHKEWQEAQQQQMSPAS</sequence>
<keyword evidence="6" id="KW-0175">Coiled coil</keyword>
<feature type="compositionally biased region" description="Basic and acidic residues" evidence="7">
    <location>
        <begin position="117"/>
        <end position="130"/>
    </location>
</feature>
<dbReference type="EMBL" id="GL376617">
    <property type="status" value="NOT_ANNOTATED_CDS"/>
    <property type="molecule type" value="Genomic_DNA"/>
</dbReference>
<feature type="region of interest" description="Disordered" evidence="7">
    <location>
        <begin position="104"/>
        <end position="130"/>
    </location>
</feature>
<feature type="coiled-coil region" evidence="6">
    <location>
        <begin position="314"/>
        <end position="341"/>
    </location>
</feature>
<evidence type="ECO:0000313" key="9">
    <source>
        <dbReference type="Proteomes" id="UP000019132"/>
    </source>
</evidence>
<reference evidence="8" key="3">
    <citation type="submission" date="2015-02" db="UniProtKB">
        <authorList>
            <consortium name="EnsemblProtists"/>
        </authorList>
    </citation>
    <scope>IDENTIFICATION</scope>
    <source>
        <strain evidence="8">DAOM BR144</strain>
    </source>
</reference>
<dbReference type="InterPro" id="IPR025875">
    <property type="entry name" value="Leu-rich_rpt_4"/>
</dbReference>
<evidence type="ECO:0000256" key="5">
    <source>
        <dbReference type="ARBA" id="ARBA00023273"/>
    </source>
</evidence>
<feature type="compositionally biased region" description="Low complexity" evidence="7">
    <location>
        <begin position="12"/>
        <end position="24"/>
    </location>
</feature>
<reference evidence="9" key="1">
    <citation type="journal article" date="2010" name="Genome Biol.">
        <title>Genome sequence of the necrotrophic plant pathogen Pythium ultimum reveals original pathogenicity mechanisms and effector repertoire.</title>
        <authorList>
            <person name="Levesque C.A."/>
            <person name="Brouwer H."/>
            <person name="Cano L."/>
            <person name="Hamilton J.P."/>
            <person name="Holt C."/>
            <person name="Huitema E."/>
            <person name="Raffaele S."/>
            <person name="Robideau G.P."/>
            <person name="Thines M."/>
            <person name="Win J."/>
            <person name="Zerillo M.M."/>
            <person name="Beakes G.W."/>
            <person name="Boore J.L."/>
            <person name="Busam D."/>
            <person name="Dumas B."/>
            <person name="Ferriera S."/>
            <person name="Fuerstenberg S.I."/>
            <person name="Gachon C.M."/>
            <person name="Gaulin E."/>
            <person name="Govers F."/>
            <person name="Grenville-Briggs L."/>
            <person name="Horner N."/>
            <person name="Hostetler J."/>
            <person name="Jiang R.H."/>
            <person name="Johnson J."/>
            <person name="Krajaejun T."/>
            <person name="Lin H."/>
            <person name="Meijer H.J."/>
            <person name="Moore B."/>
            <person name="Morris P."/>
            <person name="Phuntmart V."/>
            <person name="Puiu D."/>
            <person name="Shetty J."/>
            <person name="Stajich J.E."/>
            <person name="Tripathy S."/>
            <person name="Wawra S."/>
            <person name="van West P."/>
            <person name="Whitty B.R."/>
            <person name="Coutinho P.M."/>
            <person name="Henrissat B."/>
            <person name="Martin F."/>
            <person name="Thomas P.D."/>
            <person name="Tyler B.M."/>
            <person name="De Vries R.P."/>
            <person name="Kamoun S."/>
            <person name="Yandell M."/>
            <person name="Tisserat N."/>
            <person name="Buell C.R."/>
        </authorList>
    </citation>
    <scope>NUCLEOTIDE SEQUENCE</scope>
    <source>
        <strain evidence="9">DAOM:BR144</strain>
    </source>
</reference>
<evidence type="ECO:0000256" key="1">
    <source>
        <dbReference type="ARBA" id="ARBA00004138"/>
    </source>
</evidence>
<dbReference type="InterPro" id="IPR050576">
    <property type="entry name" value="Cilia_flagella_integrity"/>
</dbReference>
<dbReference type="PANTHER" id="PTHR45973">
    <property type="entry name" value="PROTEIN PHOSPHATASE 1 REGULATORY SUBUNIT SDS22-RELATED"/>
    <property type="match status" value="1"/>
</dbReference>
<proteinExistence type="predicted"/>
<dbReference type="Proteomes" id="UP000019132">
    <property type="component" value="Unassembled WGS sequence"/>
</dbReference>
<keyword evidence="3" id="KW-0677">Repeat</keyword>
<dbReference type="InterPro" id="IPR001611">
    <property type="entry name" value="Leu-rich_rpt"/>
</dbReference>
<comment type="subcellular location">
    <subcellularLocation>
        <location evidence="1">Cell projection</location>
        <location evidence="1">Cilium</location>
    </subcellularLocation>
</comment>
<evidence type="ECO:0000256" key="6">
    <source>
        <dbReference type="SAM" id="Coils"/>
    </source>
</evidence>
<feature type="region of interest" description="Disordered" evidence="7">
    <location>
        <begin position="372"/>
        <end position="394"/>
    </location>
</feature>
<name>K3WS91_GLOUD</name>
<evidence type="ECO:0000313" key="8">
    <source>
        <dbReference type="EnsemblProtists" id="PYU1_T007835"/>
    </source>
</evidence>
<dbReference type="InParanoid" id="K3WS91"/>
<keyword evidence="2" id="KW-0433">Leucine-rich repeat</keyword>
<evidence type="ECO:0000256" key="3">
    <source>
        <dbReference type="ARBA" id="ARBA00022737"/>
    </source>
</evidence>
<evidence type="ECO:0008006" key="10">
    <source>
        <dbReference type="Google" id="ProtNLM"/>
    </source>
</evidence>
<feature type="region of interest" description="Disordered" evidence="7">
    <location>
        <begin position="1"/>
        <end position="59"/>
    </location>
</feature>
<dbReference type="PANTHER" id="PTHR45973:SF9">
    <property type="entry name" value="LEUCINE-RICH REPEAT-CONTAINING PROTEIN 46"/>
    <property type="match status" value="1"/>
</dbReference>
<dbReference type="HOGENOM" id="CLU_056658_0_0_1"/>
<dbReference type="Gene3D" id="3.80.10.10">
    <property type="entry name" value="Ribonuclease Inhibitor"/>
    <property type="match status" value="1"/>
</dbReference>
<reference evidence="9" key="2">
    <citation type="submission" date="2010-04" db="EMBL/GenBank/DDBJ databases">
        <authorList>
            <person name="Buell R."/>
            <person name="Hamilton J."/>
            <person name="Hostetler J."/>
        </authorList>
    </citation>
    <scope>NUCLEOTIDE SEQUENCE [LARGE SCALE GENOMIC DNA]</scope>
    <source>
        <strain evidence="9">DAOM:BR144</strain>
    </source>
</reference>
<dbReference type="EnsemblProtists" id="PYU1_T007835">
    <property type="protein sequence ID" value="PYU1_T007835"/>
    <property type="gene ID" value="PYU1_G007819"/>
</dbReference>
<evidence type="ECO:0000256" key="7">
    <source>
        <dbReference type="SAM" id="MobiDB-lite"/>
    </source>
</evidence>
<feature type="compositionally biased region" description="Basic and acidic residues" evidence="7">
    <location>
        <begin position="374"/>
        <end position="383"/>
    </location>
</feature>
<dbReference type="SMART" id="SM00365">
    <property type="entry name" value="LRR_SD22"/>
    <property type="match status" value="3"/>
</dbReference>
<organism evidence="8 9">
    <name type="scientific">Globisporangium ultimum (strain ATCC 200006 / CBS 805.95 / DAOM BR144)</name>
    <name type="common">Pythium ultimum</name>
    <dbReference type="NCBI Taxonomy" id="431595"/>
    <lineage>
        <taxon>Eukaryota</taxon>
        <taxon>Sar</taxon>
        <taxon>Stramenopiles</taxon>
        <taxon>Oomycota</taxon>
        <taxon>Peronosporomycetes</taxon>
        <taxon>Pythiales</taxon>
        <taxon>Pythiaceae</taxon>
        <taxon>Globisporangium</taxon>
    </lineage>
</organism>
<evidence type="ECO:0000256" key="2">
    <source>
        <dbReference type="ARBA" id="ARBA00022614"/>
    </source>
</evidence>
<dbReference type="STRING" id="431595.K3WS91"/>
<keyword evidence="5" id="KW-0966">Cell projection</keyword>
<dbReference type="PROSITE" id="PS51450">
    <property type="entry name" value="LRR"/>
    <property type="match status" value="3"/>
</dbReference>
<dbReference type="SUPFAM" id="SSF52058">
    <property type="entry name" value="L domain-like"/>
    <property type="match status" value="1"/>
</dbReference>
<dbReference type="AlphaFoldDB" id="K3WS91"/>
<feature type="compositionally biased region" description="Low complexity" evidence="7">
    <location>
        <begin position="384"/>
        <end position="394"/>
    </location>
</feature>
<dbReference type="VEuPathDB" id="FungiDB:PYU1_G007819"/>
<dbReference type="eggNOG" id="KOG0531">
    <property type="taxonomic scope" value="Eukaryota"/>
</dbReference>
<evidence type="ECO:0000256" key="4">
    <source>
        <dbReference type="ARBA" id="ARBA00023069"/>
    </source>
</evidence>
<accession>K3WS91</accession>
<dbReference type="InterPro" id="IPR032675">
    <property type="entry name" value="LRR_dom_sf"/>
</dbReference>
<keyword evidence="4" id="KW-0969">Cilium</keyword>
<keyword evidence="9" id="KW-1185">Reference proteome</keyword>